<accession>D0WGN5</accession>
<feature type="region of interest" description="Disordered" evidence="1">
    <location>
        <begin position="1"/>
        <end position="20"/>
    </location>
</feature>
<evidence type="ECO:0000313" key="3">
    <source>
        <dbReference type="Proteomes" id="UP000006001"/>
    </source>
</evidence>
<organism evidence="2 3">
    <name type="scientific">Slackia exigua (strain ATCC 700122 / DSM 15923 / CIP 105133 / JCM 11022 / KCTC 5966 / S-7)</name>
    <dbReference type="NCBI Taxonomy" id="649764"/>
    <lineage>
        <taxon>Bacteria</taxon>
        <taxon>Bacillati</taxon>
        <taxon>Actinomycetota</taxon>
        <taxon>Coriobacteriia</taxon>
        <taxon>Eggerthellales</taxon>
        <taxon>Eggerthellaceae</taxon>
        <taxon>Slackia</taxon>
    </lineage>
</organism>
<dbReference type="HOGENOM" id="CLU_1668235_0_0_11"/>
<protein>
    <submittedName>
        <fullName evidence="2">Uncharacterized protein</fullName>
    </submittedName>
</protein>
<proteinExistence type="predicted"/>
<dbReference type="EMBL" id="ACUX02000006">
    <property type="protein sequence ID" value="EEZ61648.1"/>
    <property type="molecule type" value="Genomic_DNA"/>
</dbReference>
<comment type="caution">
    <text evidence="2">The sequence shown here is derived from an EMBL/GenBank/DDBJ whole genome shotgun (WGS) entry which is preliminary data.</text>
</comment>
<name>D0WGN5_SLAES</name>
<evidence type="ECO:0000313" key="2">
    <source>
        <dbReference type="EMBL" id="EEZ61648.1"/>
    </source>
</evidence>
<reference evidence="2" key="1">
    <citation type="submission" date="2009-10" db="EMBL/GenBank/DDBJ databases">
        <authorList>
            <person name="Weinstock G."/>
            <person name="Sodergren E."/>
            <person name="Clifton S."/>
            <person name="Fulton L."/>
            <person name="Fulton B."/>
            <person name="Courtney L."/>
            <person name="Fronick C."/>
            <person name="Harrison M."/>
            <person name="Strong C."/>
            <person name="Farmer C."/>
            <person name="Delahaunty K."/>
            <person name="Markovic C."/>
            <person name="Hall O."/>
            <person name="Minx P."/>
            <person name="Tomlinson C."/>
            <person name="Mitreva M."/>
            <person name="Nelson J."/>
            <person name="Hou S."/>
            <person name="Wollam A."/>
            <person name="Pepin K.H."/>
            <person name="Johnson M."/>
            <person name="Bhonagiri V."/>
            <person name="Nash W.E."/>
            <person name="Warren W."/>
            <person name="Chinwalla A."/>
            <person name="Mardis E.R."/>
            <person name="Wilson R.K."/>
        </authorList>
    </citation>
    <scope>NUCLEOTIDE SEQUENCE [LARGE SCALE GENOMIC DNA]</scope>
    <source>
        <strain evidence="2">ATCC 700122</strain>
    </source>
</reference>
<dbReference type="eggNOG" id="ENOG5032H74">
    <property type="taxonomic scope" value="Bacteria"/>
</dbReference>
<keyword evidence="3" id="KW-1185">Reference proteome</keyword>
<evidence type="ECO:0000256" key="1">
    <source>
        <dbReference type="SAM" id="MobiDB-lite"/>
    </source>
</evidence>
<dbReference type="Proteomes" id="UP000006001">
    <property type="component" value="Unassembled WGS sequence"/>
</dbReference>
<sequence>MHEVMPMKAGANTHTGDAADEESVDALFDRMKELVDLLPSMEEKGRRLLADAAARRACEAMRYREGQERELAYVRGLFEEHSKALEAAIAAGDAEAEERERYATLRFGNQIGIKNGAVASARQAEEDRLVEGGFDGIEAAEARILPDEERDALVRETDAFQEDYRTTLEACQVALDEEESGRTE</sequence>
<gene>
    <name evidence="2" type="ORF">HMPREF0762_00989</name>
</gene>
<dbReference type="AlphaFoldDB" id="D0WGN5"/>